<dbReference type="EMBL" id="LVLJ01000930">
    <property type="protein sequence ID" value="OAE31962.1"/>
    <property type="molecule type" value="Genomic_DNA"/>
</dbReference>
<evidence type="ECO:0000313" key="6">
    <source>
        <dbReference type="EMBL" id="OAE31962.1"/>
    </source>
</evidence>
<proteinExistence type="inferred from homology"/>
<keyword evidence="5" id="KW-0812">Transmembrane</keyword>
<protein>
    <recommendedName>
        <fullName evidence="8">Galactosyl transferase GMA12/MNN10 family protein</fullName>
    </recommendedName>
</protein>
<name>A0A176WI14_MARPO</name>
<sequence>MAALSGLCPQRRITKGGDSEQFILVGDSYVRADLRDGACLEHLTSFKDTDTRHNWWSSSKSFARVVLIIVFSLMLSTVLFIHGSGVLLLRANHLGRQCLDMRERSHTPRKYHFAMVTCSDGSKTIPHRSFEGLMDLVTPNKQSYVERHGYDFIDASDVLDRNRPPSWSKILAMKKHLPNYEWVFWNDADSVVTNPSITLEGIIDSIVGDVDWEHMPDLIVTKDVTGVNAGMFFMRNTEWSRNFLDLWWNQTSFVEPFGLCKSGDNSALKHIIATMPEAERREHVRIPPMQCVFNSNLWRPSWRNSHRLVTFTRMIWQGVYAKGDFMVHLAGLNDKKRWVSSVLQEDDVNLYLSTTWDAFSSISNSFQFKVFFPLSAEEEKYSWYNWHRGHKPVALRLQHLAILLPSERQRGSVHSALITVDITPPVVFYYCIARFLYHSVIERLNQDLPCFSADDKEHPIDKHGEMSDIMCLVQHYERINTGEINMYLA</sequence>
<dbReference type="Gene3D" id="3.90.550.10">
    <property type="entry name" value="Spore Coat Polysaccharide Biosynthesis Protein SpsA, Chain A"/>
    <property type="match status" value="1"/>
</dbReference>
<gene>
    <name evidence="6" type="ORF">AXG93_4421s1130</name>
</gene>
<dbReference type="Pfam" id="PF05637">
    <property type="entry name" value="Glyco_transf_34"/>
    <property type="match status" value="2"/>
</dbReference>
<dbReference type="Proteomes" id="UP000077202">
    <property type="component" value="Unassembled WGS sequence"/>
</dbReference>
<evidence type="ECO:0008006" key="8">
    <source>
        <dbReference type="Google" id="ProtNLM"/>
    </source>
</evidence>
<dbReference type="InterPro" id="IPR008630">
    <property type="entry name" value="Glyco_trans_34"/>
</dbReference>
<dbReference type="GO" id="GO:0006487">
    <property type="term" value="P:protein N-linked glycosylation"/>
    <property type="evidence" value="ECO:0007669"/>
    <property type="project" value="TreeGrafter"/>
</dbReference>
<keyword evidence="7" id="KW-1185">Reference proteome</keyword>
<keyword evidence="3" id="KW-0328">Glycosyltransferase</keyword>
<comment type="similarity">
    <text evidence="2">Belongs to the glycosyltransferase 34 family.</text>
</comment>
<reference evidence="6" key="1">
    <citation type="submission" date="2016-03" db="EMBL/GenBank/DDBJ databases">
        <title>Mechanisms controlling the formation of the plant cell surface in tip-growing cells are functionally conserved among land plants.</title>
        <authorList>
            <person name="Honkanen S."/>
            <person name="Jones V.A."/>
            <person name="Morieri G."/>
            <person name="Champion C."/>
            <person name="Hetherington A.J."/>
            <person name="Kelly S."/>
            <person name="Saint-Marcoux D."/>
            <person name="Proust H."/>
            <person name="Prescott H."/>
            <person name="Dolan L."/>
        </authorList>
    </citation>
    <scope>NUCLEOTIDE SEQUENCE [LARGE SCALE GENOMIC DNA]</scope>
    <source>
        <tissue evidence="6">Whole gametophyte</tissue>
    </source>
</reference>
<feature type="transmembrane region" description="Helical" evidence="5">
    <location>
        <begin position="62"/>
        <end position="89"/>
    </location>
</feature>
<dbReference type="AlphaFoldDB" id="A0A176WI14"/>
<dbReference type="PANTHER" id="PTHR31306">
    <property type="entry name" value="ALPHA-1,6-MANNOSYLTRANSFERASE MNN11-RELATED"/>
    <property type="match status" value="1"/>
</dbReference>
<keyword evidence="4" id="KW-0808">Transferase</keyword>
<evidence type="ECO:0000256" key="3">
    <source>
        <dbReference type="ARBA" id="ARBA00022676"/>
    </source>
</evidence>
<organism evidence="6 7">
    <name type="scientific">Marchantia polymorpha subsp. ruderalis</name>
    <dbReference type="NCBI Taxonomy" id="1480154"/>
    <lineage>
        <taxon>Eukaryota</taxon>
        <taxon>Viridiplantae</taxon>
        <taxon>Streptophyta</taxon>
        <taxon>Embryophyta</taxon>
        <taxon>Marchantiophyta</taxon>
        <taxon>Marchantiopsida</taxon>
        <taxon>Marchantiidae</taxon>
        <taxon>Marchantiales</taxon>
        <taxon>Marchantiaceae</taxon>
        <taxon>Marchantia</taxon>
    </lineage>
</organism>
<evidence type="ECO:0000256" key="1">
    <source>
        <dbReference type="ARBA" id="ARBA00004323"/>
    </source>
</evidence>
<comment type="subcellular location">
    <subcellularLocation>
        <location evidence="1">Golgi apparatus membrane</location>
        <topology evidence="1">Single-pass type II membrane protein</topology>
    </subcellularLocation>
</comment>
<keyword evidence="5" id="KW-1133">Transmembrane helix</keyword>
<evidence type="ECO:0000256" key="5">
    <source>
        <dbReference type="SAM" id="Phobius"/>
    </source>
</evidence>
<dbReference type="SUPFAM" id="SSF53448">
    <property type="entry name" value="Nucleotide-diphospho-sugar transferases"/>
    <property type="match status" value="1"/>
</dbReference>
<dbReference type="InterPro" id="IPR029044">
    <property type="entry name" value="Nucleotide-diphossugar_trans"/>
</dbReference>
<accession>A0A176WI14</accession>
<keyword evidence="5" id="KW-0472">Membrane</keyword>
<evidence type="ECO:0000256" key="2">
    <source>
        <dbReference type="ARBA" id="ARBA00005664"/>
    </source>
</evidence>
<comment type="caution">
    <text evidence="6">The sequence shown here is derived from an EMBL/GenBank/DDBJ whole genome shotgun (WGS) entry which is preliminary data.</text>
</comment>
<evidence type="ECO:0000313" key="7">
    <source>
        <dbReference type="Proteomes" id="UP000077202"/>
    </source>
</evidence>
<dbReference type="GO" id="GO:0000139">
    <property type="term" value="C:Golgi membrane"/>
    <property type="evidence" value="ECO:0007669"/>
    <property type="project" value="UniProtKB-SubCell"/>
</dbReference>
<dbReference type="GO" id="GO:0016757">
    <property type="term" value="F:glycosyltransferase activity"/>
    <property type="evidence" value="ECO:0007669"/>
    <property type="project" value="UniProtKB-KW"/>
</dbReference>
<evidence type="ECO:0000256" key="4">
    <source>
        <dbReference type="ARBA" id="ARBA00022679"/>
    </source>
</evidence>
<dbReference type="PANTHER" id="PTHR31306:SF4">
    <property type="entry name" value="ALPHA-1,2-GALACTOSYLTRANSFERASE"/>
    <property type="match status" value="1"/>
</dbReference>